<dbReference type="Proteomes" id="UP001589810">
    <property type="component" value="Unassembled WGS sequence"/>
</dbReference>
<evidence type="ECO:0000259" key="1">
    <source>
        <dbReference type="Pfam" id="PF04738"/>
    </source>
</evidence>
<reference evidence="3 4" key="1">
    <citation type="submission" date="2024-09" db="EMBL/GenBank/DDBJ databases">
        <authorList>
            <person name="Sun Q."/>
            <person name="Mori K."/>
        </authorList>
    </citation>
    <scope>NUCLEOTIDE SEQUENCE [LARGE SCALE GENOMIC DNA]</scope>
    <source>
        <strain evidence="3 4">TBRC 1432</strain>
    </source>
</reference>
<dbReference type="InterPro" id="IPR023809">
    <property type="entry name" value="Thiopep_bacteriocin_synth_dom"/>
</dbReference>
<dbReference type="InterPro" id="IPR006827">
    <property type="entry name" value="Lant_deHydtase_N"/>
</dbReference>
<comment type="caution">
    <text evidence="3">The sequence shown here is derived from an EMBL/GenBank/DDBJ whole genome shotgun (WGS) entry which is preliminary data.</text>
</comment>
<dbReference type="Pfam" id="PF14028">
    <property type="entry name" value="Lant_dehydr_C"/>
    <property type="match status" value="1"/>
</dbReference>
<name>A0ABV6MKL7_9PSEU</name>
<dbReference type="RefSeq" id="WP_379793780.1">
    <property type="nucleotide sequence ID" value="NZ_JBHLUD010000001.1"/>
</dbReference>
<dbReference type="NCBIfam" id="TIGR03891">
    <property type="entry name" value="thiopep_ocin"/>
    <property type="match status" value="1"/>
</dbReference>
<gene>
    <name evidence="3" type="ORF">ACFFH7_04440</name>
</gene>
<feature type="domain" description="Thiopeptide-type bacteriocin biosynthesis" evidence="2">
    <location>
        <begin position="652"/>
        <end position="870"/>
    </location>
</feature>
<evidence type="ECO:0000259" key="2">
    <source>
        <dbReference type="Pfam" id="PF14028"/>
    </source>
</evidence>
<evidence type="ECO:0000313" key="4">
    <source>
        <dbReference type="Proteomes" id="UP001589810"/>
    </source>
</evidence>
<accession>A0ABV6MKL7</accession>
<keyword evidence="4" id="KW-1185">Reference proteome</keyword>
<evidence type="ECO:0000313" key="3">
    <source>
        <dbReference type="EMBL" id="MFC0540712.1"/>
    </source>
</evidence>
<sequence>MAAVKHASPSLARTVDDVVRGRPVKAKSVRRAALALTKYQLRMTTRATPFGLFAGVAVTRFDDGRPIRPGRAHRPVSRPDADWLGAVLDTVRADPAILARSRLVANPVHLVRGGRLVLPDRYADGGACRKQVSIKFSAPVRSVLAATATPISWDDLIGLFRAKQESYAKLVRQLVEAGALLTDLDPPPDCTDPLGYLHRHPASTAHPLFAELARTCPDPHGRRAIHDSANVVQTDLRMDVEGAVPTEVGREAERAADVLRRLGTTVAPPWHTAYHTRFLERYGTGQVVPVLDLLNPDRGLGLPRDDDSAEARPRRGDRLLGELLVSAVRDRRAEVVLDAALIEALANGAPEPPASMELCVELLTRDWDSLNANDFLLAIGEYPGLSAVGTSVGRFAHLFPEHREELHRLVRTGVPTERAAQLAFRTRVPRSANVTSVPQWLPRRIPIGCGPATTPATDLALADLAVGATTERLFLLDASGTPVAPVSYSALNPRSGHVPPTARFLLELGELDTPRCRPWNWGTFSGAPYAPRVRSGRTILAPARWLPERHLLDGDRWENDLREWRDRWDVPAVVRLAMMDHRIEVDLEDPVHREVFRDELRKTPGLQVQEAFAGTHACEVLIPLYGPPRRDRRPKGFARPRCDVVHLPGGEWLYAKLYASDAAQRQILADHLDFSDVDTWFFVRYEDPEPHLRLRFHGRPAELNVRLLPRLNTWAAELRAAGLTSGLTVDTYRPEIERYGAMAEAEAVFHADSQVAIALLRRSVEMTTAAHSVLDLLLAFRQPDELLHVLDTLTGVEERRAVARKDADALAERLEEDEPSFVARRQAVDVYLRALRSAPIHVGLSLAHMHCNRLFGPDRAKESAVYALLRSGLARSLGRKRHGT</sequence>
<organism evidence="3 4">
    <name type="scientific">Kutzneria chonburiensis</name>
    <dbReference type="NCBI Taxonomy" id="1483604"/>
    <lineage>
        <taxon>Bacteria</taxon>
        <taxon>Bacillati</taxon>
        <taxon>Actinomycetota</taxon>
        <taxon>Actinomycetes</taxon>
        <taxon>Pseudonocardiales</taxon>
        <taxon>Pseudonocardiaceae</taxon>
        <taxon>Kutzneria</taxon>
    </lineage>
</organism>
<protein>
    <submittedName>
        <fullName evidence="3">Lantibiotic dehydratase</fullName>
    </submittedName>
</protein>
<proteinExistence type="predicted"/>
<feature type="domain" description="Lantibiotic dehydratase N-terminal" evidence="1">
    <location>
        <begin position="2"/>
        <end position="595"/>
    </location>
</feature>
<dbReference type="Pfam" id="PF04738">
    <property type="entry name" value="Lant_dehydr_N"/>
    <property type="match status" value="1"/>
</dbReference>
<dbReference type="EMBL" id="JBHLUD010000001">
    <property type="protein sequence ID" value="MFC0540712.1"/>
    <property type="molecule type" value="Genomic_DNA"/>
</dbReference>